<dbReference type="Proteomes" id="UP000249499">
    <property type="component" value="Plasmid pRt1078"/>
</dbReference>
<proteinExistence type="predicted"/>
<keyword evidence="2" id="KW-1185">Reference proteome</keyword>
<reference evidence="2" key="2">
    <citation type="journal article" date="2023" name="MicrobiologyOpen">
        <title>Genomics of the tumorigenes clade of the family Rhizobiaceae and description of Rhizobium rhododendri sp. nov.</title>
        <authorList>
            <person name="Kuzmanovic N."/>
            <person name="diCenzo G.C."/>
            <person name="Bunk B."/>
            <person name="Sproeer C."/>
            <person name="Fruehling A."/>
            <person name="Neumann-Schaal M."/>
            <person name="Overmann J."/>
            <person name="Smalla K."/>
        </authorList>
    </citation>
    <scope>NUCLEOTIDE SEQUENCE [LARGE SCALE GENOMIC DNA]</scope>
    <source>
        <strain evidence="2">1078</strain>
        <plasmid evidence="2">pRt1078</plasmid>
    </source>
</reference>
<dbReference type="KEGG" id="rtu:PR017_21300"/>
<organism evidence="1 2">
    <name type="scientific">Rhizobium tumorigenes</name>
    <dbReference type="NCBI Taxonomy" id="2041385"/>
    <lineage>
        <taxon>Bacteria</taxon>
        <taxon>Pseudomonadati</taxon>
        <taxon>Pseudomonadota</taxon>
        <taxon>Alphaproteobacteria</taxon>
        <taxon>Hyphomicrobiales</taxon>
        <taxon>Rhizobiaceae</taxon>
        <taxon>Rhizobium/Agrobacterium group</taxon>
        <taxon>Rhizobium</taxon>
    </lineage>
</organism>
<accession>A0AAF1KDP0</accession>
<name>A0AAF1KDP0_9HYPH</name>
<evidence type="ECO:0000313" key="2">
    <source>
        <dbReference type="Proteomes" id="UP000249499"/>
    </source>
</evidence>
<dbReference type="EMBL" id="CP117256">
    <property type="protein sequence ID" value="WFR98161.1"/>
    <property type="molecule type" value="Genomic_DNA"/>
</dbReference>
<geneLocation type="plasmid" evidence="1 2">
    <name>pRt1078</name>
</geneLocation>
<sequence length="119" mass="13681">MTAVGYAKPHALDVPRRGIQAHEDHVDQEASFFRSLDDLDRMLAAESGFENEICLRGNQLVDARDRYPASLYPVCALPTLEASSSGFRPCSRNRQRDDTFHIGRIYRTRWDRQSRADRL</sequence>
<protein>
    <submittedName>
        <fullName evidence="1">Uncharacterized protein</fullName>
    </submittedName>
</protein>
<dbReference type="AlphaFoldDB" id="A0AAF1KDP0"/>
<evidence type="ECO:0000313" key="1">
    <source>
        <dbReference type="EMBL" id="WFR98161.1"/>
    </source>
</evidence>
<gene>
    <name evidence="1" type="ORF">PR017_21300</name>
</gene>
<reference evidence="1 2" key="1">
    <citation type="journal article" date="2018" name="Sci. Rep.">
        <title>Rhizobium tumorigenes sp. nov., a novel plant tumorigenic bacterium isolated from cane gall tumors on thornless blackberry.</title>
        <authorList>
            <person name="Kuzmanovi N."/>
            <person name="Smalla K."/>
            <person name="Gronow S."/>
            <person name="PuBawska J."/>
        </authorList>
    </citation>
    <scope>NUCLEOTIDE SEQUENCE [LARGE SCALE GENOMIC DNA]</scope>
    <source>
        <strain evidence="1 2">1078</strain>
    </source>
</reference>
<keyword evidence="1" id="KW-0614">Plasmid</keyword>